<organism evidence="2 3">
    <name type="scientific">Adineta ricciae</name>
    <name type="common">Rotifer</name>
    <dbReference type="NCBI Taxonomy" id="249248"/>
    <lineage>
        <taxon>Eukaryota</taxon>
        <taxon>Metazoa</taxon>
        <taxon>Spiralia</taxon>
        <taxon>Gnathifera</taxon>
        <taxon>Rotifera</taxon>
        <taxon>Eurotatoria</taxon>
        <taxon>Bdelloidea</taxon>
        <taxon>Adinetida</taxon>
        <taxon>Adinetidae</taxon>
        <taxon>Adineta</taxon>
    </lineage>
</organism>
<keyword evidence="1" id="KW-0472">Membrane</keyword>
<accession>A0A815X4T6</accession>
<comment type="caution">
    <text evidence="2">The sequence shown here is derived from an EMBL/GenBank/DDBJ whole genome shotgun (WGS) entry which is preliminary data.</text>
</comment>
<feature type="transmembrane region" description="Helical" evidence="1">
    <location>
        <begin position="333"/>
        <end position="359"/>
    </location>
</feature>
<evidence type="ECO:0000313" key="2">
    <source>
        <dbReference type="EMBL" id="CAF1552616.1"/>
    </source>
</evidence>
<protein>
    <submittedName>
        <fullName evidence="2">Uncharacterized protein</fullName>
    </submittedName>
</protein>
<dbReference type="AlphaFoldDB" id="A0A815X4T6"/>
<evidence type="ECO:0000256" key="1">
    <source>
        <dbReference type="SAM" id="Phobius"/>
    </source>
</evidence>
<keyword evidence="3" id="KW-1185">Reference proteome</keyword>
<proteinExistence type="predicted"/>
<gene>
    <name evidence="2" type="ORF">XAT740_LOCUS43011</name>
</gene>
<evidence type="ECO:0000313" key="3">
    <source>
        <dbReference type="Proteomes" id="UP000663828"/>
    </source>
</evidence>
<reference evidence="2" key="1">
    <citation type="submission" date="2021-02" db="EMBL/GenBank/DDBJ databases">
        <authorList>
            <person name="Nowell W R."/>
        </authorList>
    </citation>
    <scope>NUCLEOTIDE SEQUENCE</scope>
</reference>
<dbReference type="Proteomes" id="UP000663828">
    <property type="component" value="Unassembled WGS sequence"/>
</dbReference>
<name>A0A815X4T6_ADIRI</name>
<keyword evidence="1" id="KW-0812">Transmembrane</keyword>
<dbReference type="EMBL" id="CAJNOR010005231">
    <property type="protein sequence ID" value="CAF1552616.1"/>
    <property type="molecule type" value="Genomic_DNA"/>
</dbReference>
<keyword evidence="1" id="KW-1133">Transmembrane helix</keyword>
<sequence length="372" mass="42362">MHGRHITRTYVKPSIEDYEYLYDLHDGNIDCACTKISIPYRSFVTLFNVAAFHEICSTDAVDNSLTVGKILEAGEIFTNKIDFQTWSDAFIDGIKKICQLAQESVLHDIQTFLSSTMLAYNIIPRIEFNSKINITLNQMKLTTVQAFARTLDLLRSTIQGNALIGLFTSSWKFVKINNTEGDNSMFLTVPTNQNTTCSCITTKSCSQPAQVFNYDGALRYTCQGIVMGCSLLESILQSSFSCFYSMKCVKEIRTAFSLVWPEDLETWANETNTTITMNAQLTRFSIDATFETLAYNMFIESWITNVSYEMFFNSCQPEKCAYMYHRRFDILQLLTIFLSLFSGVSLALRFLLIHAVILIESMKTDVRVLPTE</sequence>